<organism evidence="2 3">
    <name type="scientific">Maioricimonas rarisocia</name>
    <dbReference type="NCBI Taxonomy" id="2528026"/>
    <lineage>
        <taxon>Bacteria</taxon>
        <taxon>Pseudomonadati</taxon>
        <taxon>Planctomycetota</taxon>
        <taxon>Planctomycetia</taxon>
        <taxon>Planctomycetales</taxon>
        <taxon>Planctomycetaceae</taxon>
        <taxon>Maioricimonas</taxon>
    </lineage>
</organism>
<dbReference type="EMBL" id="CP036275">
    <property type="protein sequence ID" value="QDU37622.1"/>
    <property type="molecule type" value="Genomic_DNA"/>
</dbReference>
<reference evidence="2 3" key="1">
    <citation type="submission" date="2019-02" db="EMBL/GenBank/DDBJ databases">
        <title>Deep-cultivation of Planctomycetes and their phenomic and genomic characterization uncovers novel biology.</title>
        <authorList>
            <person name="Wiegand S."/>
            <person name="Jogler M."/>
            <person name="Boedeker C."/>
            <person name="Pinto D."/>
            <person name="Vollmers J."/>
            <person name="Rivas-Marin E."/>
            <person name="Kohn T."/>
            <person name="Peeters S.H."/>
            <person name="Heuer A."/>
            <person name="Rast P."/>
            <person name="Oberbeckmann S."/>
            <person name="Bunk B."/>
            <person name="Jeske O."/>
            <person name="Meyerdierks A."/>
            <person name="Storesund J.E."/>
            <person name="Kallscheuer N."/>
            <person name="Luecker S."/>
            <person name="Lage O.M."/>
            <person name="Pohl T."/>
            <person name="Merkel B.J."/>
            <person name="Hornburger P."/>
            <person name="Mueller R.-W."/>
            <person name="Bruemmer F."/>
            <person name="Labrenz M."/>
            <person name="Spormann A.M."/>
            <person name="Op den Camp H."/>
            <person name="Overmann J."/>
            <person name="Amann R."/>
            <person name="Jetten M.S.M."/>
            <person name="Mascher T."/>
            <person name="Medema M.H."/>
            <person name="Devos D.P."/>
            <person name="Kaster A.-K."/>
            <person name="Ovreas L."/>
            <person name="Rohde M."/>
            <person name="Galperin M.Y."/>
            <person name="Jogler C."/>
        </authorList>
    </citation>
    <scope>NUCLEOTIDE SEQUENCE [LARGE SCALE GENOMIC DNA]</scope>
    <source>
        <strain evidence="2 3">Mal4</strain>
    </source>
</reference>
<dbReference type="AlphaFoldDB" id="A0A517Z555"/>
<feature type="compositionally biased region" description="Basic residues" evidence="1">
    <location>
        <begin position="90"/>
        <end position="99"/>
    </location>
</feature>
<feature type="region of interest" description="Disordered" evidence="1">
    <location>
        <begin position="78"/>
        <end position="99"/>
    </location>
</feature>
<evidence type="ECO:0000313" key="3">
    <source>
        <dbReference type="Proteomes" id="UP000320496"/>
    </source>
</evidence>
<dbReference type="Proteomes" id="UP000320496">
    <property type="component" value="Chromosome"/>
</dbReference>
<evidence type="ECO:0000313" key="2">
    <source>
        <dbReference type="EMBL" id="QDU37622.1"/>
    </source>
</evidence>
<accession>A0A517Z555</accession>
<keyword evidence="3" id="KW-1185">Reference proteome</keyword>
<evidence type="ECO:0000256" key="1">
    <source>
        <dbReference type="SAM" id="MobiDB-lite"/>
    </source>
</evidence>
<gene>
    <name evidence="2" type="ORF">Mal4_19370</name>
</gene>
<protein>
    <submittedName>
        <fullName evidence="2">Uncharacterized protein</fullName>
    </submittedName>
</protein>
<proteinExistence type="predicted"/>
<sequence length="99" mass="11289">MLIREGGETVVVPAPLQMAKSLSERDRIVDEYAVKCKRTINEPRHGGSSNFPDPRIDCTEEKFRAILSGCELAVDSDRQAPWQWSDRSRQPVRQHCHKA</sequence>
<dbReference type="KEGG" id="mri:Mal4_19370"/>
<name>A0A517Z555_9PLAN</name>